<dbReference type="Pfam" id="PF09600">
    <property type="entry name" value="Cyd_oper_YbgE"/>
    <property type="match status" value="1"/>
</dbReference>
<keyword evidence="1" id="KW-1133">Transmembrane helix</keyword>
<proteinExistence type="predicted"/>
<dbReference type="EMBL" id="CYHA01000002">
    <property type="protein sequence ID" value="CUA82438.1"/>
    <property type="molecule type" value="Genomic_DNA"/>
</dbReference>
<dbReference type="InterPro" id="IPR011846">
    <property type="entry name" value="Cyd_oper_YbgE"/>
</dbReference>
<dbReference type="AlphaFoldDB" id="A0A0K6GV13"/>
<feature type="transmembrane region" description="Helical" evidence="1">
    <location>
        <begin position="38"/>
        <end position="56"/>
    </location>
</feature>
<name>A0A0K6GV13_9NEIS</name>
<protein>
    <submittedName>
        <fullName evidence="2">Predicted membrane protein, encoded in cydAB operon</fullName>
    </submittedName>
</protein>
<dbReference type="Proteomes" id="UP000243535">
    <property type="component" value="Unassembled WGS sequence"/>
</dbReference>
<dbReference type="RefSeq" id="WP_055433626.1">
    <property type="nucleotide sequence ID" value="NZ_CYHA01000002.1"/>
</dbReference>
<evidence type="ECO:0000313" key="3">
    <source>
        <dbReference type="Proteomes" id="UP000243535"/>
    </source>
</evidence>
<evidence type="ECO:0000313" key="2">
    <source>
        <dbReference type="EMBL" id="CUA82438.1"/>
    </source>
</evidence>
<organism evidence="2 3">
    <name type="scientific">Gulbenkiania indica</name>
    <dbReference type="NCBI Taxonomy" id="375574"/>
    <lineage>
        <taxon>Bacteria</taxon>
        <taxon>Pseudomonadati</taxon>
        <taxon>Pseudomonadota</taxon>
        <taxon>Betaproteobacteria</taxon>
        <taxon>Neisseriales</taxon>
        <taxon>Chromobacteriaceae</taxon>
        <taxon>Gulbenkiania</taxon>
    </lineage>
</organism>
<dbReference type="OrthoDB" id="5298003at2"/>
<gene>
    <name evidence="2" type="ORF">Ga0061063_1275</name>
</gene>
<dbReference type="STRING" id="375574.GCA_001418035_01067"/>
<evidence type="ECO:0000256" key="1">
    <source>
        <dbReference type="SAM" id="Phobius"/>
    </source>
</evidence>
<sequence length="92" mass="9747">MSEPGRLHPLALMVGVGLMVGITLQPQWLTTPAGEADHLAALLMLHAMATGLVNGVGFRPRHSLPKLVLGRPVLWLSLLAGLARLASLHGLF</sequence>
<accession>A0A0K6GV13</accession>
<feature type="transmembrane region" description="Helical" evidence="1">
    <location>
        <begin position="68"/>
        <end position="86"/>
    </location>
</feature>
<reference evidence="3" key="1">
    <citation type="submission" date="2015-08" db="EMBL/GenBank/DDBJ databases">
        <authorList>
            <person name="Varghese N."/>
        </authorList>
    </citation>
    <scope>NUCLEOTIDE SEQUENCE [LARGE SCALE GENOMIC DNA]</scope>
    <source>
        <strain evidence="3">DSM 17901</strain>
    </source>
</reference>
<keyword evidence="1" id="KW-0472">Membrane</keyword>
<feature type="transmembrane region" description="Helical" evidence="1">
    <location>
        <begin position="7"/>
        <end position="26"/>
    </location>
</feature>
<keyword evidence="3" id="KW-1185">Reference proteome</keyword>
<keyword evidence="1" id="KW-0812">Transmembrane</keyword>